<dbReference type="OrthoDB" id="2611698at2"/>
<name>A0A4S2DJ51_9CLOT</name>
<dbReference type="GO" id="GO:0016747">
    <property type="term" value="F:acyltransferase activity, transferring groups other than amino-acyl groups"/>
    <property type="evidence" value="ECO:0007669"/>
    <property type="project" value="InterPro"/>
</dbReference>
<dbReference type="PROSITE" id="PS51186">
    <property type="entry name" value="GNAT"/>
    <property type="match status" value="1"/>
</dbReference>
<dbReference type="SUPFAM" id="SSF55729">
    <property type="entry name" value="Acyl-CoA N-acyltransferases (Nat)"/>
    <property type="match status" value="1"/>
</dbReference>
<evidence type="ECO:0000313" key="2">
    <source>
        <dbReference type="EMBL" id="TGY40951.1"/>
    </source>
</evidence>
<evidence type="ECO:0000313" key="3">
    <source>
        <dbReference type="Proteomes" id="UP000306888"/>
    </source>
</evidence>
<protein>
    <submittedName>
        <fullName evidence="2">GNAT family N-acetyltransferase</fullName>
    </submittedName>
</protein>
<dbReference type="InterPro" id="IPR016181">
    <property type="entry name" value="Acyl_CoA_acyltransferase"/>
</dbReference>
<proteinExistence type="predicted"/>
<dbReference type="Gene3D" id="3.40.630.30">
    <property type="match status" value="1"/>
</dbReference>
<dbReference type="Pfam" id="PF00583">
    <property type="entry name" value="Acetyltransf_1"/>
    <property type="match status" value="1"/>
</dbReference>
<feature type="domain" description="N-acetyltransferase" evidence="1">
    <location>
        <begin position="1"/>
        <end position="88"/>
    </location>
</feature>
<comment type="caution">
    <text evidence="2">The sequence shown here is derived from an EMBL/GenBank/DDBJ whole genome shotgun (WGS) entry which is preliminary data.</text>
</comment>
<evidence type="ECO:0000259" key="1">
    <source>
        <dbReference type="PROSITE" id="PS51186"/>
    </source>
</evidence>
<accession>A0A4S2DJ51</accession>
<dbReference type="Proteomes" id="UP000306888">
    <property type="component" value="Unassembled WGS sequence"/>
</dbReference>
<keyword evidence="3" id="KW-1185">Reference proteome</keyword>
<dbReference type="AlphaFoldDB" id="A0A4S2DJ51"/>
<gene>
    <name evidence="2" type="ORF">E5347_13935</name>
</gene>
<sequence length="92" mass="10337">MKDIEGHNFSKIPGHGTIVEIGVIHSMRKRGLGCVLADYAEQELLKLNINGIYVIAYGPALNFWRKRGYIESGQVLSNGFPILVKAIEKYEF</sequence>
<dbReference type="InterPro" id="IPR000182">
    <property type="entry name" value="GNAT_dom"/>
</dbReference>
<reference evidence="2 3" key="1">
    <citation type="submission" date="2019-04" db="EMBL/GenBank/DDBJ databases">
        <title>Microbes associate with the intestines of laboratory mice.</title>
        <authorList>
            <person name="Navarre W."/>
            <person name="Wong E."/>
            <person name="Huang K."/>
            <person name="Tropini C."/>
            <person name="Ng K."/>
            <person name="Yu B."/>
        </authorList>
    </citation>
    <scope>NUCLEOTIDE SEQUENCE [LARGE SCALE GENOMIC DNA]</scope>
    <source>
        <strain evidence="2 3">NM50_B9-20</strain>
    </source>
</reference>
<organism evidence="2 3">
    <name type="scientific">Clostridium sartagoforme</name>
    <dbReference type="NCBI Taxonomy" id="84031"/>
    <lineage>
        <taxon>Bacteria</taxon>
        <taxon>Bacillati</taxon>
        <taxon>Bacillota</taxon>
        <taxon>Clostridia</taxon>
        <taxon>Eubacteriales</taxon>
        <taxon>Clostridiaceae</taxon>
        <taxon>Clostridium</taxon>
    </lineage>
</organism>
<dbReference type="EMBL" id="SRYR01000010">
    <property type="protein sequence ID" value="TGY40951.1"/>
    <property type="molecule type" value="Genomic_DNA"/>
</dbReference>
<keyword evidence="2" id="KW-0808">Transferase</keyword>
<dbReference type="RefSeq" id="WP_136007840.1">
    <property type="nucleotide sequence ID" value="NZ_SRYR01000010.1"/>
</dbReference>